<dbReference type="InterPro" id="IPR003439">
    <property type="entry name" value="ABC_transporter-like_ATP-bd"/>
</dbReference>
<feature type="domain" description="ABC transporter" evidence="6">
    <location>
        <begin position="404"/>
        <end position="646"/>
    </location>
</feature>
<dbReference type="Gene3D" id="3.80.10.10">
    <property type="entry name" value="Ribonuclease Inhibitor"/>
    <property type="match status" value="2"/>
</dbReference>
<dbReference type="InterPro" id="IPR026082">
    <property type="entry name" value="ABCA"/>
</dbReference>
<accession>A0A1X7U6Z3</accession>
<dbReference type="GO" id="GO:0005524">
    <property type="term" value="F:ATP binding"/>
    <property type="evidence" value="ECO:0007669"/>
    <property type="project" value="InterPro"/>
</dbReference>
<dbReference type="PROSITE" id="PS50893">
    <property type="entry name" value="ABC_TRANSPORTER_2"/>
    <property type="match status" value="1"/>
</dbReference>
<dbReference type="InterPro" id="IPR032675">
    <property type="entry name" value="LRR_dom_sf"/>
</dbReference>
<keyword evidence="3" id="KW-0677">Repeat</keyword>
<reference evidence="7" key="1">
    <citation type="submission" date="2017-05" db="UniProtKB">
        <authorList>
            <consortium name="EnsemblMetazoa"/>
        </authorList>
    </citation>
    <scope>IDENTIFICATION</scope>
</reference>
<evidence type="ECO:0000256" key="3">
    <source>
        <dbReference type="ARBA" id="ARBA00022737"/>
    </source>
</evidence>
<dbReference type="PANTHER" id="PTHR19229:SF36">
    <property type="entry name" value="ATP-BINDING CASSETTE SUB-FAMILY A MEMBER 2"/>
    <property type="match status" value="1"/>
</dbReference>
<dbReference type="InterPro" id="IPR027417">
    <property type="entry name" value="P-loop_NTPase"/>
</dbReference>
<dbReference type="SUPFAM" id="SSF52058">
    <property type="entry name" value="L domain-like"/>
    <property type="match status" value="1"/>
</dbReference>
<dbReference type="STRING" id="400682.A0A1X7U6Z3"/>
<proteinExistence type="predicted"/>
<dbReference type="GO" id="GO:0016887">
    <property type="term" value="F:ATP hydrolysis activity"/>
    <property type="evidence" value="ECO:0007669"/>
    <property type="project" value="InterPro"/>
</dbReference>
<organism evidence="7">
    <name type="scientific">Amphimedon queenslandica</name>
    <name type="common">Sponge</name>
    <dbReference type="NCBI Taxonomy" id="400682"/>
    <lineage>
        <taxon>Eukaryota</taxon>
        <taxon>Metazoa</taxon>
        <taxon>Porifera</taxon>
        <taxon>Demospongiae</taxon>
        <taxon>Heteroscleromorpha</taxon>
        <taxon>Haplosclerida</taxon>
        <taxon>Niphatidae</taxon>
        <taxon>Amphimedon</taxon>
    </lineage>
</organism>
<dbReference type="GO" id="GO:0140359">
    <property type="term" value="F:ABC-type transporter activity"/>
    <property type="evidence" value="ECO:0007669"/>
    <property type="project" value="InterPro"/>
</dbReference>
<feature type="domain" description="CAP-Gly" evidence="5">
    <location>
        <begin position="25"/>
        <end position="69"/>
    </location>
</feature>
<dbReference type="Gene3D" id="3.40.50.300">
    <property type="entry name" value="P-loop containing nucleotide triphosphate hydrolases"/>
    <property type="match status" value="1"/>
</dbReference>
<dbReference type="OrthoDB" id="10255969at2759"/>
<sequence length="819" mass="92785">MASDQEVGKRCLSNDGYFGTVRFIGQVPPTKGEWLGVEWDDPSRGKHSGTHDGIEYFRCRIPNSGSFVRPDKVSLGLDFVQVITERYTYSIDSTGENVLERVSTKDVLLIAGKETQSELKELVNVDLSLTLLSTSGVPQGILNTCPNIRCLNLSSTLISSWNEVALICSQLHLLTTIDLSSNRMTTPTDPLSLLDSLKNVTHLIINKMGLEWNDLRLILQMMANLKQLVASNNNICCLGNGGDSKDAFPESIEEICLDYNKINNWLEVIKLRHLPKLNALFLRSNQLINIEPINKGDFFSLISLVLNDNPFESWCSVDAVASIENLRKLRLIKSPIFKDESELDARLLVIARVPQITYINGCQIYKKERENAEMFYIKKYFPEWIKAKKSGGEACFLSNHKQYKRLSEIHGLPEEESIAKESPFAPTIKDRLLNLTILDVASSKTIKRKLPETMTVQELKSLCMRFFKVKTINQKLYYRSHELHLAQQHMGYCPQFDSLIELMTGRELLTMFARLKGIKEKLIPKEVEAEIERMNLKQYADKRCGTYSGGNKRKLSTAIALVGQPPVVFLDEPTSGMDPVTRRFVWNAITGIIKEGRTVILTTHSMEECEALCTRLTIMVNGSLKALGSVQHLKSRFTSGYLLQLKVDSARRTSDRPKENKTIRQRFTKKLSRAFSFEKRTCRSEEGTEELETFNSQESNTRTTAANAWGRVTVLTRVTNRIQKLVSRRASEDSSNIEDSPLEKATKRASSAIINLFPKATVIEKYLGSLTFEVPKDGACLSELFEKIEQIKRDIGIIDYSISQPTLEKVFLRFAKQQD</sequence>
<name>A0A1X7U6Z3_AMPQE</name>
<dbReference type="PANTHER" id="PTHR19229">
    <property type="entry name" value="ATP-BINDING CASSETTE TRANSPORTER SUBFAMILY A ABCA"/>
    <property type="match status" value="1"/>
</dbReference>
<keyword evidence="2" id="KW-0813">Transport</keyword>
<dbReference type="SUPFAM" id="SSF52540">
    <property type="entry name" value="P-loop containing nucleoside triphosphate hydrolases"/>
    <property type="match status" value="1"/>
</dbReference>
<evidence type="ECO:0000256" key="1">
    <source>
        <dbReference type="ARBA" id="ARBA00015004"/>
    </source>
</evidence>
<dbReference type="CDD" id="cd03263">
    <property type="entry name" value="ABC_subfamily_A"/>
    <property type="match status" value="1"/>
</dbReference>
<dbReference type="InterPro" id="IPR000938">
    <property type="entry name" value="CAP-Gly_domain"/>
</dbReference>
<dbReference type="AlphaFoldDB" id="A0A1X7U6Z3"/>
<dbReference type="InParanoid" id="A0A1X7U6Z3"/>
<dbReference type="GO" id="GO:0016020">
    <property type="term" value="C:membrane"/>
    <property type="evidence" value="ECO:0007669"/>
    <property type="project" value="InterPro"/>
</dbReference>
<evidence type="ECO:0000259" key="5">
    <source>
        <dbReference type="PROSITE" id="PS50245"/>
    </source>
</evidence>
<dbReference type="PROSITE" id="PS50245">
    <property type="entry name" value="CAP_GLY_2"/>
    <property type="match status" value="1"/>
</dbReference>
<dbReference type="Gene3D" id="2.30.30.190">
    <property type="entry name" value="CAP Gly-rich-like domain"/>
    <property type="match status" value="1"/>
</dbReference>
<dbReference type="PROSITE" id="PS00845">
    <property type="entry name" value="CAP_GLY_1"/>
    <property type="match status" value="1"/>
</dbReference>
<protein>
    <recommendedName>
        <fullName evidence="1">Tubulin-specific chaperone E</fullName>
    </recommendedName>
    <alternativeName>
        <fullName evidence="4">Tubulin-folding cofactor E</fullName>
    </alternativeName>
</protein>
<dbReference type="Pfam" id="PF00005">
    <property type="entry name" value="ABC_tran"/>
    <property type="match status" value="1"/>
</dbReference>
<dbReference type="GO" id="GO:0005319">
    <property type="term" value="F:lipid transporter activity"/>
    <property type="evidence" value="ECO:0007669"/>
    <property type="project" value="TreeGrafter"/>
</dbReference>
<dbReference type="SUPFAM" id="SSF74924">
    <property type="entry name" value="Cap-Gly domain"/>
    <property type="match status" value="1"/>
</dbReference>
<dbReference type="SMART" id="SM01052">
    <property type="entry name" value="CAP_GLY"/>
    <property type="match status" value="1"/>
</dbReference>
<dbReference type="Pfam" id="PF23321">
    <property type="entry name" value="R1_ABCA1"/>
    <property type="match status" value="1"/>
</dbReference>
<evidence type="ECO:0000256" key="2">
    <source>
        <dbReference type="ARBA" id="ARBA00022448"/>
    </source>
</evidence>
<dbReference type="Pfam" id="PF01302">
    <property type="entry name" value="CAP_GLY"/>
    <property type="match status" value="1"/>
</dbReference>
<evidence type="ECO:0000313" key="7">
    <source>
        <dbReference type="EnsemblMetazoa" id="Aqu2.1.23226_001"/>
    </source>
</evidence>
<dbReference type="InterPro" id="IPR056264">
    <property type="entry name" value="R2_ABCA1-4-like"/>
</dbReference>
<dbReference type="InterPro" id="IPR036859">
    <property type="entry name" value="CAP-Gly_dom_sf"/>
</dbReference>
<evidence type="ECO:0000256" key="4">
    <source>
        <dbReference type="ARBA" id="ARBA00030180"/>
    </source>
</evidence>
<evidence type="ECO:0000259" key="6">
    <source>
        <dbReference type="PROSITE" id="PS50893"/>
    </source>
</evidence>
<dbReference type="Pfam" id="PF14580">
    <property type="entry name" value="LRR_9"/>
    <property type="match status" value="1"/>
</dbReference>
<dbReference type="EnsemblMetazoa" id="Aqu2.1.23226_001">
    <property type="protein sequence ID" value="Aqu2.1.23226_001"/>
    <property type="gene ID" value="Aqu2.1.23226"/>
</dbReference>